<dbReference type="SUPFAM" id="SSF46785">
    <property type="entry name" value="Winged helix' DNA-binding domain"/>
    <property type="match status" value="1"/>
</dbReference>
<dbReference type="InterPro" id="IPR036388">
    <property type="entry name" value="WH-like_DNA-bd_sf"/>
</dbReference>
<protein>
    <submittedName>
        <fullName evidence="6">LysR family transcriptional regulator</fullName>
    </submittedName>
</protein>
<keyword evidence="4" id="KW-0804">Transcription</keyword>
<keyword evidence="7" id="KW-1185">Reference proteome</keyword>
<dbReference type="SUPFAM" id="SSF53850">
    <property type="entry name" value="Periplasmic binding protein-like II"/>
    <property type="match status" value="1"/>
</dbReference>
<sequence>MSALSRIDIKQLRVLHGLLQERNLSRVADQLGVTQQAVSDQLKKLRTTLDDRLFIRTSNGVIPTPYAESLQPKIDHILKALEDLLTPDELDLQAINKTFTISSTDLEQVVILPYLVEILRREAPGVKLAIKKLELDQLASALLTGEVDLVISNPDFVPPNYPSQCLYVEEYCCVASCDNQQVKDEMTIAEIARIPQLVVSPSRGDFTGAANQWFREQGHPRNVVLSVPTFTAAKACIAHSDLCGFIPSRLLPNTNLKKITLDKNIPGFEVISVWHQRSSQDPLHRWIRDQLLKITDKKREVP</sequence>
<proteinExistence type="inferred from homology"/>
<dbReference type="PROSITE" id="PS50931">
    <property type="entry name" value="HTH_LYSR"/>
    <property type="match status" value="1"/>
</dbReference>
<dbReference type="Pfam" id="PF00126">
    <property type="entry name" value="HTH_1"/>
    <property type="match status" value="1"/>
</dbReference>
<comment type="similarity">
    <text evidence="1">Belongs to the LysR transcriptional regulatory family.</text>
</comment>
<dbReference type="Gene3D" id="1.10.10.10">
    <property type="entry name" value="Winged helix-like DNA-binding domain superfamily/Winged helix DNA-binding domain"/>
    <property type="match status" value="1"/>
</dbReference>
<evidence type="ECO:0000256" key="3">
    <source>
        <dbReference type="ARBA" id="ARBA00023125"/>
    </source>
</evidence>
<dbReference type="Proteomes" id="UP001595476">
    <property type="component" value="Unassembled WGS sequence"/>
</dbReference>
<evidence type="ECO:0000313" key="6">
    <source>
        <dbReference type="EMBL" id="MFC3151396.1"/>
    </source>
</evidence>
<dbReference type="PANTHER" id="PTHR30118:SF15">
    <property type="entry name" value="TRANSCRIPTIONAL REGULATORY PROTEIN"/>
    <property type="match status" value="1"/>
</dbReference>
<feature type="domain" description="HTH lysR-type" evidence="5">
    <location>
        <begin position="7"/>
        <end position="64"/>
    </location>
</feature>
<dbReference type="RefSeq" id="WP_386720074.1">
    <property type="nucleotide sequence ID" value="NZ_JBHRSZ010000004.1"/>
</dbReference>
<dbReference type="InterPro" id="IPR000847">
    <property type="entry name" value="LysR_HTH_N"/>
</dbReference>
<evidence type="ECO:0000256" key="4">
    <source>
        <dbReference type="ARBA" id="ARBA00023163"/>
    </source>
</evidence>
<evidence type="ECO:0000256" key="2">
    <source>
        <dbReference type="ARBA" id="ARBA00023015"/>
    </source>
</evidence>
<dbReference type="Pfam" id="PF03466">
    <property type="entry name" value="LysR_substrate"/>
    <property type="match status" value="1"/>
</dbReference>
<accession>A0ABV7HFB1</accession>
<name>A0ABV7HFB1_9GAMM</name>
<dbReference type="EMBL" id="JBHRSZ010000004">
    <property type="protein sequence ID" value="MFC3151396.1"/>
    <property type="molecule type" value="Genomic_DNA"/>
</dbReference>
<organism evidence="6 7">
    <name type="scientific">Litoribrevibacter euphylliae</name>
    <dbReference type="NCBI Taxonomy" id="1834034"/>
    <lineage>
        <taxon>Bacteria</taxon>
        <taxon>Pseudomonadati</taxon>
        <taxon>Pseudomonadota</taxon>
        <taxon>Gammaproteobacteria</taxon>
        <taxon>Oceanospirillales</taxon>
        <taxon>Oceanospirillaceae</taxon>
        <taxon>Litoribrevibacter</taxon>
    </lineage>
</organism>
<comment type="caution">
    <text evidence="6">The sequence shown here is derived from an EMBL/GenBank/DDBJ whole genome shotgun (WGS) entry which is preliminary data.</text>
</comment>
<keyword evidence="3" id="KW-0238">DNA-binding</keyword>
<keyword evidence="2" id="KW-0805">Transcription regulation</keyword>
<evidence type="ECO:0000259" key="5">
    <source>
        <dbReference type="PROSITE" id="PS50931"/>
    </source>
</evidence>
<evidence type="ECO:0000256" key="1">
    <source>
        <dbReference type="ARBA" id="ARBA00009437"/>
    </source>
</evidence>
<evidence type="ECO:0000313" key="7">
    <source>
        <dbReference type="Proteomes" id="UP001595476"/>
    </source>
</evidence>
<reference evidence="7" key="1">
    <citation type="journal article" date="2019" name="Int. J. Syst. Evol. Microbiol.">
        <title>The Global Catalogue of Microorganisms (GCM) 10K type strain sequencing project: providing services to taxonomists for standard genome sequencing and annotation.</title>
        <authorList>
            <consortium name="The Broad Institute Genomics Platform"/>
            <consortium name="The Broad Institute Genome Sequencing Center for Infectious Disease"/>
            <person name="Wu L."/>
            <person name="Ma J."/>
        </authorList>
    </citation>
    <scope>NUCLEOTIDE SEQUENCE [LARGE SCALE GENOMIC DNA]</scope>
    <source>
        <strain evidence="7">KCTC 52438</strain>
    </source>
</reference>
<dbReference type="InterPro" id="IPR005119">
    <property type="entry name" value="LysR_subst-bd"/>
</dbReference>
<dbReference type="PRINTS" id="PR00039">
    <property type="entry name" value="HTHLYSR"/>
</dbReference>
<dbReference type="InterPro" id="IPR050389">
    <property type="entry name" value="LysR-type_TF"/>
</dbReference>
<dbReference type="InterPro" id="IPR036390">
    <property type="entry name" value="WH_DNA-bd_sf"/>
</dbReference>
<dbReference type="Gene3D" id="3.40.190.10">
    <property type="entry name" value="Periplasmic binding protein-like II"/>
    <property type="match status" value="2"/>
</dbReference>
<gene>
    <name evidence="6" type="ORF">ACFOEK_10200</name>
</gene>
<dbReference type="PANTHER" id="PTHR30118">
    <property type="entry name" value="HTH-TYPE TRANSCRIPTIONAL REGULATOR LEUO-RELATED"/>
    <property type="match status" value="1"/>
</dbReference>